<accession>A0A1G9EPJ4</accession>
<dbReference type="Gene3D" id="3.30.70.100">
    <property type="match status" value="1"/>
</dbReference>
<proteinExistence type="predicted"/>
<evidence type="ECO:0000313" key="2">
    <source>
        <dbReference type="EMBL" id="SDK77983.1"/>
    </source>
</evidence>
<protein>
    <submittedName>
        <fullName evidence="2">Quinol monooxygenase YgiN</fullName>
    </submittedName>
</protein>
<evidence type="ECO:0000259" key="1">
    <source>
        <dbReference type="Pfam" id="PF03992"/>
    </source>
</evidence>
<name>A0A1G9EPJ4_9MICO</name>
<keyword evidence="2" id="KW-0560">Oxidoreductase</keyword>
<keyword evidence="2" id="KW-0503">Monooxygenase</keyword>
<dbReference type="Pfam" id="PF03992">
    <property type="entry name" value="ABM"/>
    <property type="match status" value="1"/>
</dbReference>
<dbReference type="EMBL" id="FNFU01000013">
    <property type="protein sequence ID" value="SDK77983.1"/>
    <property type="molecule type" value="Genomic_DNA"/>
</dbReference>
<dbReference type="InterPro" id="IPR007138">
    <property type="entry name" value="ABM_dom"/>
</dbReference>
<dbReference type="InterPro" id="IPR011008">
    <property type="entry name" value="Dimeric_a/b-barrel"/>
</dbReference>
<dbReference type="SUPFAM" id="SSF54909">
    <property type="entry name" value="Dimeric alpha+beta barrel"/>
    <property type="match status" value="1"/>
</dbReference>
<organism evidence="2 3">
    <name type="scientific">Cryobacterium psychrotolerans</name>
    <dbReference type="NCBI Taxonomy" id="386301"/>
    <lineage>
        <taxon>Bacteria</taxon>
        <taxon>Bacillati</taxon>
        <taxon>Actinomycetota</taxon>
        <taxon>Actinomycetes</taxon>
        <taxon>Micrococcales</taxon>
        <taxon>Microbacteriaceae</taxon>
        <taxon>Cryobacterium</taxon>
    </lineage>
</organism>
<keyword evidence="3" id="KW-1185">Reference proteome</keyword>
<dbReference type="GO" id="GO:0004497">
    <property type="term" value="F:monooxygenase activity"/>
    <property type="evidence" value="ECO:0007669"/>
    <property type="project" value="UniProtKB-KW"/>
</dbReference>
<dbReference type="STRING" id="386301.SAMN05216282_11321"/>
<dbReference type="RefSeq" id="WP_092324011.1">
    <property type="nucleotide sequence ID" value="NZ_FNFU01000013.1"/>
</dbReference>
<dbReference type="Proteomes" id="UP000198701">
    <property type="component" value="Unassembled WGS sequence"/>
</dbReference>
<evidence type="ECO:0000313" key="3">
    <source>
        <dbReference type="Proteomes" id="UP000198701"/>
    </source>
</evidence>
<dbReference type="AlphaFoldDB" id="A0A1G9EPJ4"/>
<feature type="domain" description="ABM" evidence="1">
    <location>
        <begin position="1"/>
        <end position="62"/>
    </location>
</feature>
<sequence>MIELHLRGRVAAGRRADLVRLLAEAIPFYERPGGIRVRVLWDLANPDRFVEIIEYADQDSHDRDQLRVEPDPEMIAYLHRWRELLAGPPQVSMPRNRSCAP</sequence>
<reference evidence="2 3" key="1">
    <citation type="submission" date="2016-10" db="EMBL/GenBank/DDBJ databases">
        <authorList>
            <person name="de Groot N.N."/>
        </authorList>
    </citation>
    <scope>NUCLEOTIDE SEQUENCE [LARGE SCALE GENOMIC DNA]</scope>
    <source>
        <strain evidence="2 3">CGMCC 1.5382</strain>
    </source>
</reference>
<gene>
    <name evidence="2" type="ORF">SAMN05216282_11321</name>
</gene>
<dbReference type="OrthoDB" id="4827169at2"/>